<feature type="region of interest" description="Disordered" evidence="1">
    <location>
        <begin position="55"/>
        <end position="120"/>
    </location>
</feature>
<keyword evidence="3" id="KW-1185">Reference proteome</keyword>
<evidence type="ECO:0000256" key="1">
    <source>
        <dbReference type="SAM" id="MobiDB-lite"/>
    </source>
</evidence>
<reference evidence="2 3" key="1">
    <citation type="journal article" date="2021" name="BMC Genomics">
        <title>Datura genome reveals duplications of psychoactive alkaloid biosynthetic genes and high mutation rate following tissue culture.</title>
        <authorList>
            <person name="Rajewski A."/>
            <person name="Carter-House D."/>
            <person name="Stajich J."/>
            <person name="Litt A."/>
        </authorList>
    </citation>
    <scope>NUCLEOTIDE SEQUENCE [LARGE SCALE GENOMIC DNA]</scope>
    <source>
        <strain evidence="2">AR-01</strain>
    </source>
</reference>
<dbReference type="Proteomes" id="UP000823775">
    <property type="component" value="Unassembled WGS sequence"/>
</dbReference>
<gene>
    <name evidence="2" type="ORF">HAX54_035359</name>
</gene>
<feature type="compositionally biased region" description="Basic residues" evidence="1">
    <location>
        <begin position="74"/>
        <end position="84"/>
    </location>
</feature>
<dbReference type="EMBL" id="JACEIK010004611">
    <property type="protein sequence ID" value="MCD9645939.1"/>
    <property type="molecule type" value="Genomic_DNA"/>
</dbReference>
<sequence>MWLMSLFSFCQHQADGSTRTARQTGKASAACKKLEDYVVDSCEALGTTISLRQSRRRRRVAFADQRRTEQPQQSHHRTEAHRKQSPPSRRSSRSGVVQSLPPSRAADREAGSSLRCDQQI</sequence>
<proteinExistence type="predicted"/>
<evidence type="ECO:0000313" key="2">
    <source>
        <dbReference type="EMBL" id="MCD9645939.1"/>
    </source>
</evidence>
<name>A0ABS8VJ19_DATST</name>
<protein>
    <submittedName>
        <fullName evidence="2">Uncharacterized protein</fullName>
    </submittedName>
</protein>
<comment type="caution">
    <text evidence="2">The sequence shown here is derived from an EMBL/GenBank/DDBJ whole genome shotgun (WGS) entry which is preliminary data.</text>
</comment>
<accession>A0ABS8VJ19</accession>
<organism evidence="2 3">
    <name type="scientific">Datura stramonium</name>
    <name type="common">Jimsonweed</name>
    <name type="synonym">Common thornapple</name>
    <dbReference type="NCBI Taxonomy" id="4076"/>
    <lineage>
        <taxon>Eukaryota</taxon>
        <taxon>Viridiplantae</taxon>
        <taxon>Streptophyta</taxon>
        <taxon>Embryophyta</taxon>
        <taxon>Tracheophyta</taxon>
        <taxon>Spermatophyta</taxon>
        <taxon>Magnoliopsida</taxon>
        <taxon>eudicotyledons</taxon>
        <taxon>Gunneridae</taxon>
        <taxon>Pentapetalae</taxon>
        <taxon>asterids</taxon>
        <taxon>lamiids</taxon>
        <taxon>Solanales</taxon>
        <taxon>Solanaceae</taxon>
        <taxon>Solanoideae</taxon>
        <taxon>Datureae</taxon>
        <taxon>Datura</taxon>
    </lineage>
</organism>
<evidence type="ECO:0000313" key="3">
    <source>
        <dbReference type="Proteomes" id="UP000823775"/>
    </source>
</evidence>